<sequence length="96" mass="10939">MNTARSAISAVVQTHTDRSIGTDPRIVRFMKGAFELRPALPRYKDTWDVEQLLGYIRTWKNNSELSLKLLTMKLCALLLLASAQRLQTIHLIKRSG</sequence>
<proteinExistence type="predicted"/>
<dbReference type="AlphaFoldDB" id="A0ABD0KJ38"/>
<gene>
    <name evidence="1" type="ORF">BaRGS_00021744</name>
</gene>
<keyword evidence="2" id="KW-1185">Reference proteome</keyword>
<evidence type="ECO:0000313" key="2">
    <source>
        <dbReference type="Proteomes" id="UP001519460"/>
    </source>
</evidence>
<reference evidence="1 2" key="1">
    <citation type="journal article" date="2023" name="Sci. Data">
        <title>Genome assembly of the Korean intertidal mud-creeper Batillaria attramentaria.</title>
        <authorList>
            <person name="Patra A.K."/>
            <person name="Ho P.T."/>
            <person name="Jun S."/>
            <person name="Lee S.J."/>
            <person name="Kim Y."/>
            <person name="Won Y.J."/>
        </authorList>
    </citation>
    <scope>NUCLEOTIDE SEQUENCE [LARGE SCALE GENOMIC DNA]</scope>
    <source>
        <strain evidence="1">Wonlab-2016</strain>
    </source>
</reference>
<dbReference type="PANTHER" id="PTHR35617">
    <property type="entry name" value="PHAGE_INTEGRASE DOMAIN-CONTAINING PROTEIN"/>
    <property type="match status" value="1"/>
</dbReference>
<dbReference type="PANTHER" id="PTHR35617:SF3">
    <property type="entry name" value="CORE-BINDING (CB) DOMAIN-CONTAINING PROTEIN"/>
    <property type="match status" value="1"/>
</dbReference>
<protein>
    <submittedName>
        <fullName evidence="1">Uncharacterized protein</fullName>
    </submittedName>
</protein>
<organism evidence="1 2">
    <name type="scientific">Batillaria attramentaria</name>
    <dbReference type="NCBI Taxonomy" id="370345"/>
    <lineage>
        <taxon>Eukaryota</taxon>
        <taxon>Metazoa</taxon>
        <taxon>Spiralia</taxon>
        <taxon>Lophotrochozoa</taxon>
        <taxon>Mollusca</taxon>
        <taxon>Gastropoda</taxon>
        <taxon>Caenogastropoda</taxon>
        <taxon>Sorbeoconcha</taxon>
        <taxon>Cerithioidea</taxon>
        <taxon>Batillariidae</taxon>
        <taxon>Batillaria</taxon>
    </lineage>
</organism>
<evidence type="ECO:0000313" key="1">
    <source>
        <dbReference type="EMBL" id="KAK7487074.1"/>
    </source>
</evidence>
<comment type="caution">
    <text evidence="1">The sequence shown here is derived from an EMBL/GenBank/DDBJ whole genome shotgun (WGS) entry which is preliminary data.</text>
</comment>
<accession>A0ABD0KJ38</accession>
<dbReference type="Proteomes" id="UP001519460">
    <property type="component" value="Unassembled WGS sequence"/>
</dbReference>
<dbReference type="EMBL" id="JACVVK020000170">
    <property type="protein sequence ID" value="KAK7487074.1"/>
    <property type="molecule type" value="Genomic_DNA"/>
</dbReference>
<name>A0ABD0KJ38_9CAEN</name>